<dbReference type="OrthoDB" id="7871968at2"/>
<evidence type="ECO:0000313" key="2">
    <source>
        <dbReference type="EMBL" id="SEM49002.1"/>
    </source>
</evidence>
<evidence type="ECO:0000256" key="1">
    <source>
        <dbReference type="SAM" id="MobiDB-lite"/>
    </source>
</evidence>
<dbReference type="AlphaFoldDB" id="A0A1H7YRX8"/>
<evidence type="ECO:0000313" key="3">
    <source>
        <dbReference type="Proteomes" id="UP000199585"/>
    </source>
</evidence>
<reference evidence="2 3" key="1">
    <citation type="submission" date="2016-10" db="EMBL/GenBank/DDBJ databases">
        <authorList>
            <person name="de Groot N.N."/>
        </authorList>
    </citation>
    <scope>NUCLEOTIDE SEQUENCE [LARGE SCALE GENOMIC DNA]</scope>
    <source>
        <strain evidence="2 3">DSM 16213</strain>
    </source>
</reference>
<dbReference type="STRING" id="245187.SAMN04488003_101292"/>
<evidence type="ECO:0008006" key="4">
    <source>
        <dbReference type="Google" id="ProtNLM"/>
    </source>
</evidence>
<proteinExistence type="predicted"/>
<accession>A0A1H7YRX8</accession>
<feature type="region of interest" description="Disordered" evidence="1">
    <location>
        <begin position="1"/>
        <end position="26"/>
    </location>
</feature>
<dbReference type="InterPro" id="IPR021425">
    <property type="entry name" value="DUF3072"/>
</dbReference>
<protein>
    <recommendedName>
        <fullName evidence="4">DUF3072 domain-containing protein</fullName>
    </recommendedName>
</protein>
<keyword evidence="3" id="KW-1185">Reference proteome</keyword>
<dbReference type="RefSeq" id="WP_089897912.1">
    <property type="nucleotide sequence ID" value="NZ_FOCI01000001.1"/>
</dbReference>
<sequence>MIPPLAVPTALPDDTGPQDDPMTGDQADLLRALCEDAGEPFNAGLSQAEALARIEDLTRHLNTDLNL</sequence>
<dbReference type="EMBL" id="FOCI01000001">
    <property type="protein sequence ID" value="SEM49002.1"/>
    <property type="molecule type" value="Genomic_DNA"/>
</dbReference>
<dbReference type="Proteomes" id="UP000199585">
    <property type="component" value="Unassembled WGS sequence"/>
</dbReference>
<gene>
    <name evidence="2" type="ORF">SAMN04488003_101292</name>
</gene>
<name>A0A1H7YRX8_9RHOB</name>
<dbReference type="Pfam" id="PF11272">
    <property type="entry name" value="DUF3072"/>
    <property type="match status" value="1"/>
</dbReference>
<organism evidence="2 3">
    <name type="scientific">Loktanella fryxellensis</name>
    <dbReference type="NCBI Taxonomy" id="245187"/>
    <lineage>
        <taxon>Bacteria</taxon>
        <taxon>Pseudomonadati</taxon>
        <taxon>Pseudomonadota</taxon>
        <taxon>Alphaproteobacteria</taxon>
        <taxon>Rhodobacterales</taxon>
        <taxon>Roseobacteraceae</taxon>
        <taxon>Loktanella</taxon>
    </lineage>
</organism>